<dbReference type="HOGENOM" id="CLU_036590_1_2_9"/>
<evidence type="ECO:0000256" key="7">
    <source>
        <dbReference type="ARBA" id="ARBA00022723"/>
    </source>
</evidence>
<dbReference type="SUPFAM" id="SSF53597">
    <property type="entry name" value="Dihydrofolate reductase-like"/>
    <property type="match status" value="1"/>
</dbReference>
<evidence type="ECO:0000313" key="21">
    <source>
        <dbReference type="Proteomes" id="UP000001401"/>
    </source>
</evidence>
<comment type="pathway">
    <text evidence="2 15">Cofactor biosynthesis; riboflavin biosynthesis; 5-amino-6-(D-ribitylamino)uracil from GTP: step 2/4.</text>
</comment>
<dbReference type="eggNOG" id="COG1985">
    <property type="taxonomic scope" value="Bacteria"/>
</dbReference>
<feature type="binding site" evidence="17">
    <location>
        <position position="195"/>
    </location>
    <ligand>
        <name>NADP(+)</name>
        <dbReference type="ChEBI" id="CHEBI:58349"/>
    </ligand>
</feature>
<keyword evidence="9 15" id="KW-0862">Zinc</keyword>
<sequence>MDNKYMKMAIELAKVTEGHTTPNPVVGAVIVNNNQIVGFGAHLKAGEHHAEKHAIEMAKDKTEGATIYVTLEPCSHYGRTPPCADAVIEAGIKKVIIGSVDPNPKVSGRGIKKLEDAGIEVEVGCMKEETDKLNDVFFHFVNTKKPFVTLKSATSLDGKIATRTGESQWITSEESRKDVHQLRHKNDAILVGINTVIKDDPALTTRLPDGGKNPIRVILDRELRIPMTAKLINDHASLTWVITTRLANKEKIDLLRDKGTKVLILDDDKIEISSLLYLLGEHNITSLLVEGGGTVNDSFLKSGEFQQVIVYIAPLLIGGEDALSSFSGSGIEKLADAKKLKVQSLEQIGNDIKLVLTKGEED</sequence>
<dbReference type="InterPro" id="IPR016193">
    <property type="entry name" value="Cytidine_deaminase-like"/>
</dbReference>
<dbReference type="EC" id="1.1.1.193" evidence="15"/>
<dbReference type="eggNOG" id="COG0117">
    <property type="taxonomic scope" value="Bacteria"/>
</dbReference>
<evidence type="ECO:0000256" key="1">
    <source>
        <dbReference type="ARBA" id="ARBA00002151"/>
    </source>
</evidence>
<evidence type="ECO:0000256" key="17">
    <source>
        <dbReference type="PIRSR" id="PIRSR006769-2"/>
    </source>
</evidence>
<evidence type="ECO:0000259" key="19">
    <source>
        <dbReference type="PROSITE" id="PS51747"/>
    </source>
</evidence>
<dbReference type="InterPro" id="IPR016192">
    <property type="entry name" value="APOBEC/CMP_deaminase_Zn-bd"/>
</dbReference>
<dbReference type="SUPFAM" id="SSF53927">
    <property type="entry name" value="Cytidine deaminase-like"/>
    <property type="match status" value="1"/>
</dbReference>
<evidence type="ECO:0000256" key="15">
    <source>
        <dbReference type="PIRNR" id="PIRNR006769"/>
    </source>
</evidence>
<evidence type="ECO:0000256" key="6">
    <source>
        <dbReference type="ARBA" id="ARBA00022619"/>
    </source>
</evidence>
<dbReference type="PIRSF" id="PIRSF006769">
    <property type="entry name" value="RibD"/>
    <property type="match status" value="1"/>
</dbReference>
<feature type="binding site" evidence="18">
    <location>
        <position position="83"/>
    </location>
    <ligand>
        <name>Zn(2+)</name>
        <dbReference type="ChEBI" id="CHEBI:29105"/>
        <note>catalytic</note>
    </ligand>
</feature>
<feature type="active site" description="Proton donor" evidence="16">
    <location>
        <position position="51"/>
    </location>
</feature>
<evidence type="ECO:0000256" key="14">
    <source>
        <dbReference type="ARBA" id="ARBA00049886"/>
    </source>
</evidence>
<dbReference type="STRING" id="649639.Bcell_1803"/>
<evidence type="ECO:0000256" key="10">
    <source>
        <dbReference type="ARBA" id="ARBA00022857"/>
    </source>
</evidence>
<feature type="binding site" evidence="17">
    <location>
        <position position="199"/>
    </location>
    <ligand>
        <name>NADP(+)</name>
        <dbReference type="ChEBI" id="CHEBI:58349"/>
    </ligand>
</feature>
<feature type="binding site" evidence="17">
    <location>
        <begin position="292"/>
        <end position="298"/>
    </location>
    <ligand>
        <name>NADP(+)</name>
        <dbReference type="ChEBI" id="CHEBI:58349"/>
    </ligand>
</feature>
<comment type="function">
    <text evidence="1 15">Converts 2,5-diamino-6-(ribosylamino)-4(3h)-pyrimidinone 5'-phosphate into 5-amino-6-(ribosylamino)-2,4(1h,3h)-pyrimidinedione 5'-phosphate.</text>
</comment>
<keyword evidence="12" id="KW-0511">Multifunctional enzyme</keyword>
<keyword evidence="21" id="KW-1185">Reference proteome</keyword>
<feature type="domain" description="CMP/dCMP-type deaminase" evidence="19">
    <location>
        <begin position="1"/>
        <end position="122"/>
    </location>
</feature>
<dbReference type="EMBL" id="CP002394">
    <property type="protein sequence ID" value="ADU30065.1"/>
    <property type="molecule type" value="Genomic_DNA"/>
</dbReference>
<dbReference type="NCBIfam" id="TIGR00326">
    <property type="entry name" value="eubact_ribD"/>
    <property type="match status" value="1"/>
</dbReference>
<comment type="pathway">
    <text evidence="3 15">Cofactor biosynthesis; riboflavin biosynthesis; 5-amino-6-(D-ribitylamino)uracil from GTP: step 3/4.</text>
</comment>
<feature type="binding site" evidence="18">
    <location>
        <position position="49"/>
    </location>
    <ligand>
        <name>Zn(2+)</name>
        <dbReference type="ChEBI" id="CHEBI:29105"/>
        <note>catalytic</note>
    </ligand>
</feature>
<feature type="binding site" evidence="17">
    <location>
        <position position="206"/>
    </location>
    <ligand>
        <name>substrate</name>
    </ligand>
</feature>
<dbReference type="Proteomes" id="UP000001401">
    <property type="component" value="Chromosome"/>
</dbReference>
<organism evidence="20 21">
    <name type="scientific">Evansella cellulosilytica (strain ATCC 21833 / DSM 2522 / FERM P-1141 / JCM 9156 / N-4)</name>
    <name type="common">Bacillus cellulosilyticus</name>
    <dbReference type="NCBI Taxonomy" id="649639"/>
    <lineage>
        <taxon>Bacteria</taxon>
        <taxon>Bacillati</taxon>
        <taxon>Bacillota</taxon>
        <taxon>Bacilli</taxon>
        <taxon>Bacillales</taxon>
        <taxon>Bacillaceae</taxon>
        <taxon>Evansella</taxon>
    </lineage>
</organism>
<feature type="binding site" evidence="17">
    <location>
        <position position="167"/>
    </location>
    <ligand>
        <name>substrate</name>
    </ligand>
</feature>
<comment type="similarity">
    <text evidence="5 15">In the C-terminal section; belongs to the HTP reductase family.</text>
</comment>
<dbReference type="Pfam" id="PF01872">
    <property type="entry name" value="RibD_C"/>
    <property type="match status" value="1"/>
</dbReference>
<evidence type="ECO:0000256" key="2">
    <source>
        <dbReference type="ARBA" id="ARBA00004882"/>
    </source>
</evidence>
<comment type="catalytic activity">
    <reaction evidence="14 15">
        <text>2,5-diamino-6-hydroxy-4-(5-phosphoribosylamino)-pyrimidine + H2O + H(+) = 5-amino-6-(5-phospho-D-ribosylamino)uracil + NH4(+)</text>
        <dbReference type="Rhea" id="RHEA:21868"/>
        <dbReference type="ChEBI" id="CHEBI:15377"/>
        <dbReference type="ChEBI" id="CHEBI:15378"/>
        <dbReference type="ChEBI" id="CHEBI:28938"/>
        <dbReference type="ChEBI" id="CHEBI:58453"/>
        <dbReference type="ChEBI" id="CHEBI:58614"/>
        <dbReference type="EC" id="3.5.4.26"/>
    </reaction>
</comment>
<dbReference type="OrthoDB" id="9800865at2"/>
<dbReference type="InterPro" id="IPR004794">
    <property type="entry name" value="Eubact_RibD"/>
</dbReference>
<dbReference type="AlphaFoldDB" id="E6TYL5"/>
<keyword evidence="11 15" id="KW-0560">Oxidoreductase</keyword>
<keyword evidence="10 15" id="KW-0521">NADP</keyword>
<evidence type="ECO:0000256" key="3">
    <source>
        <dbReference type="ARBA" id="ARBA00004910"/>
    </source>
</evidence>
<feature type="binding site" evidence="18">
    <location>
        <position position="74"/>
    </location>
    <ligand>
        <name>Zn(2+)</name>
        <dbReference type="ChEBI" id="CHEBI:29105"/>
        <note>catalytic</note>
    </ligand>
</feature>
<feature type="binding site" evidence="17">
    <location>
        <position position="203"/>
    </location>
    <ligand>
        <name>substrate</name>
    </ligand>
</feature>
<dbReference type="InterPro" id="IPR011549">
    <property type="entry name" value="RibD_C"/>
</dbReference>
<accession>E6TYL5</accession>
<dbReference type="GO" id="GO:0008835">
    <property type="term" value="F:diaminohydroxyphosphoribosylaminopyrimidine deaminase activity"/>
    <property type="evidence" value="ECO:0007669"/>
    <property type="project" value="UniProtKB-EC"/>
</dbReference>
<evidence type="ECO:0000256" key="12">
    <source>
        <dbReference type="ARBA" id="ARBA00023268"/>
    </source>
</evidence>
<evidence type="ECO:0000256" key="4">
    <source>
        <dbReference type="ARBA" id="ARBA00005259"/>
    </source>
</evidence>
<dbReference type="CDD" id="cd01284">
    <property type="entry name" value="Riboflavin_deaminase-reductase"/>
    <property type="match status" value="1"/>
</dbReference>
<feature type="binding site" evidence="17">
    <location>
        <position position="183"/>
    </location>
    <ligand>
        <name>substrate</name>
    </ligand>
</feature>
<feature type="binding site" evidence="17">
    <location>
        <position position="169"/>
    </location>
    <ligand>
        <name>NADP(+)</name>
        <dbReference type="ChEBI" id="CHEBI:58349"/>
    </ligand>
</feature>
<dbReference type="FunFam" id="3.40.140.10:FF:000025">
    <property type="entry name" value="Riboflavin biosynthesis protein RibD"/>
    <property type="match status" value="1"/>
</dbReference>
<comment type="catalytic activity">
    <reaction evidence="13 15">
        <text>5-amino-6-(5-phospho-D-ribitylamino)uracil + NADP(+) = 5-amino-6-(5-phospho-D-ribosylamino)uracil + NADPH + H(+)</text>
        <dbReference type="Rhea" id="RHEA:17845"/>
        <dbReference type="ChEBI" id="CHEBI:15378"/>
        <dbReference type="ChEBI" id="CHEBI:57783"/>
        <dbReference type="ChEBI" id="CHEBI:58349"/>
        <dbReference type="ChEBI" id="CHEBI:58421"/>
        <dbReference type="ChEBI" id="CHEBI:58453"/>
        <dbReference type="EC" id="1.1.1.193"/>
    </reaction>
</comment>
<dbReference type="RefSeq" id="WP_013488402.1">
    <property type="nucleotide sequence ID" value="NC_014829.1"/>
</dbReference>
<dbReference type="Gene3D" id="3.40.430.10">
    <property type="entry name" value="Dihydrofolate Reductase, subunit A"/>
    <property type="match status" value="1"/>
</dbReference>
<gene>
    <name evidence="20" type="ordered locus">Bcell_1803</name>
</gene>
<evidence type="ECO:0000256" key="18">
    <source>
        <dbReference type="PIRSR" id="PIRSR006769-3"/>
    </source>
</evidence>
<dbReference type="GO" id="GO:0008270">
    <property type="term" value="F:zinc ion binding"/>
    <property type="evidence" value="ECO:0007669"/>
    <property type="project" value="InterPro"/>
</dbReference>
<comment type="cofactor">
    <cofactor evidence="15 18">
        <name>Zn(2+)</name>
        <dbReference type="ChEBI" id="CHEBI:29105"/>
    </cofactor>
    <text evidence="15 18">Binds 1 zinc ion.</text>
</comment>
<evidence type="ECO:0000256" key="5">
    <source>
        <dbReference type="ARBA" id="ARBA00007417"/>
    </source>
</evidence>
<dbReference type="Gene3D" id="3.40.140.10">
    <property type="entry name" value="Cytidine Deaminase, domain 2"/>
    <property type="match status" value="1"/>
</dbReference>
<dbReference type="GO" id="GO:0009231">
    <property type="term" value="P:riboflavin biosynthetic process"/>
    <property type="evidence" value="ECO:0007669"/>
    <property type="project" value="UniProtKB-UniPathway"/>
</dbReference>
<dbReference type="InterPro" id="IPR024072">
    <property type="entry name" value="DHFR-like_dom_sf"/>
</dbReference>
<feature type="binding site" evidence="17">
    <location>
        <position position="290"/>
    </location>
    <ligand>
        <name>substrate</name>
    </ligand>
</feature>
<dbReference type="KEGG" id="bco:Bcell_1803"/>
<keyword evidence="7 15" id="KW-0479">Metal-binding</keyword>
<dbReference type="GO" id="GO:0050661">
    <property type="term" value="F:NADP binding"/>
    <property type="evidence" value="ECO:0007669"/>
    <property type="project" value="InterPro"/>
</dbReference>
<proteinExistence type="inferred from homology"/>
<dbReference type="InterPro" id="IPR002734">
    <property type="entry name" value="RibDG_C"/>
</dbReference>
<evidence type="ECO:0000256" key="13">
    <source>
        <dbReference type="ARBA" id="ARBA00049861"/>
    </source>
</evidence>
<reference evidence="20 21" key="1">
    <citation type="submission" date="2010-12" db="EMBL/GenBank/DDBJ databases">
        <title>Complete sequence of Bacillus cellulosilyticus DSM 2522.</title>
        <authorList>
            <consortium name="US DOE Joint Genome Institute"/>
            <person name="Lucas S."/>
            <person name="Copeland A."/>
            <person name="Lapidus A."/>
            <person name="Cheng J.-F."/>
            <person name="Bruce D."/>
            <person name="Goodwin L."/>
            <person name="Pitluck S."/>
            <person name="Chertkov O."/>
            <person name="Detter J.C."/>
            <person name="Han C."/>
            <person name="Tapia R."/>
            <person name="Land M."/>
            <person name="Hauser L."/>
            <person name="Jeffries C."/>
            <person name="Kyrpides N."/>
            <person name="Ivanova N."/>
            <person name="Mikhailova N."/>
            <person name="Brumm P."/>
            <person name="Mead D."/>
            <person name="Woyke T."/>
        </authorList>
    </citation>
    <scope>NUCLEOTIDE SEQUENCE [LARGE SCALE GENOMIC DNA]</scope>
    <source>
        <strain evidence="21">ATCC 21833 / DSM 2522 / FERM P-1141 / JCM 9156 / N-4</strain>
    </source>
</reference>
<dbReference type="Pfam" id="PF00383">
    <property type="entry name" value="dCMP_cyt_deam_1"/>
    <property type="match status" value="1"/>
</dbReference>
<dbReference type="NCBIfam" id="TIGR00227">
    <property type="entry name" value="ribD_Cterm"/>
    <property type="match status" value="1"/>
</dbReference>
<dbReference type="EC" id="3.5.4.26" evidence="15"/>
<comment type="similarity">
    <text evidence="4 15">In the N-terminal section; belongs to the cytidine and deoxycytidylate deaminase family.</text>
</comment>
<dbReference type="PROSITE" id="PS00903">
    <property type="entry name" value="CYT_DCMP_DEAMINASES_1"/>
    <property type="match status" value="1"/>
</dbReference>
<evidence type="ECO:0000256" key="9">
    <source>
        <dbReference type="ARBA" id="ARBA00022833"/>
    </source>
</evidence>
<evidence type="ECO:0000256" key="16">
    <source>
        <dbReference type="PIRSR" id="PIRSR006769-1"/>
    </source>
</evidence>
<dbReference type="PANTHER" id="PTHR38011">
    <property type="entry name" value="DIHYDROFOLATE REDUCTASE FAMILY PROTEIN (AFU_ORTHOLOGUE AFUA_8G06820)"/>
    <property type="match status" value="1"/>
</dbReference>
<feature type="binding site" evidence="17">
    <location>
        <position position="153"/>
    </location>
    <ligand>
        <name>NADP(+)</name>
        <dbReference type="ChEBI" id="CHEBI:58349"/>
    </ligand>
</feature>
<evidence type="ECO:0000313" key="20">
    <source>
        <dbReference type="EMBL" id="ADU30065.1"/>
    </source>
</evidence>
<name>E6TYL5_EVAC2</name>
<evidence type="ECO:0000256" key="11">
    <source>
        <dbReference type="ARBA" id="ARBA00023002"/>
    </source>
</evidence>
<dbReference type="InterPro" id="IPR002125">
    <property type="entry name" value="CMP_dCMP_dom"/>
</dbReference>
<dbReference type="UniPathway" id="UPA00275">
    <property type="reaction ID" value="UER00401"/>
</dbReference>
<dbReference type="PROSITE" id="PS51747">
    <property type="entry name" value="CYT_DCMP_DEAMINASES_2"/>
    <property type="match status" value="1"/>
</dbReference>
<evidence type="ECO:0000256" key="8">
    <source>
        <dbReference type="ARBA" id="ARBA00022801"/>
    </source>
</evidence>
<dbReference type="PANTHER" id="PTHR38011:SF7">
    <property type="entry name" value="2,5-DIAMINO-6-RIBOSYLAMINO-4(3H)-PYRIMIDINONE 5'-PHOSPHATE REDUCTASE"/>
    <property type="match status" value="1"/>
</dbReference>
<keyword evidence="6 15" id="KW-0686">Riboflavin biosynthesis</keyword>
<keyword evidence="8 15" id="KW-0378">Hydrolase</keyword>
<dbReference type="InterPro" id="IPR050765">
    <property type="entry name" value="Riboflavin_Biosynth_HTPR"/>
</dbReference>
<protein>
    <recommendedName>
        <fullName evidence="15">Riboflavin biosynthesis protein RibD</fullName>
    </recommendedName>
    <domain>
        <recommendedName>
            <fullName evidence="15">Diaminohydroxyphosphoribosylaminopyrimidine deaminase</fullName>
            <shortName evidence="15">DRAP deaminase</shortName>
            <ecNumber evidence="15">3.5.4.26</ecNumber>
        </recommendedName>
        <alternativeName>
            <fullName evidence="15">Riboflavin-specific deaminase</fullName>
        </alternativeName>
    </domain>
    <domain>
        <recommendedName>
            <fullName evidence="15">5-amino-6-(5-phosphoribosylamino)uracil reductase</fullName>
            <ecNumber evidence="15">1.1.1.193</ecNumber>
        </recommendedName>
        <alternativeName>
            <fullName evidence="15">HTP reductase</fullName>
        </alternativeName>
    </domain>
</protein>
<dbReference type="GO" id="GO:0008703">
    <property type="term" value="F:5-amino-6-(5-phosphoribosylamino)uracil reductase activity"/>
    <property type="evidence" value="ECO:0007669"/>
    <property type="project" value="UniProtKB-EC"/>
</dbReference>